<protein>
    <submittedName>
        <fullName evidence="1">Uncharacterized protein</fullName>
    </submittedName>
</protein>
<dbReference type="Proteomes" id="UP000192536">
    <property type="component" value="Unassembled WGS sequence"/>
</dbReference>
<dbReference type="RefSeq" id="WP_158086748.1">
    <property type="nucleotide sequence ID" value="NZ_MRWE01000011.1"/>
</dbReference>
<dbReference type="AlphaFoldDB" id="A0A1X0WGG5"/>
<gene>
    <name evidence="1" type="ORF">BS640_08255</name>
</gene>
<organism evidence="1 2">
    <name type="scientific">Rouxiella badensis</name>
    <dbReference type="NCBI Taxonomy" id="1646377"/>
    <lineage>
        <taxon>Bacteria</taxon>
        <taxon>Pseudomonadati</taxon>
        <taxon>Pseudomonadota</taxon>
        <taxon>Gammaproteobacteria</taxon>
        <taxon>Enterobacterales</taxon>
        <taxon>Yersiniaceae</taxon>
        <taxon>Rouxiella</taxon>
    </lineage>
</organism>
<dbReference type="EMBL" id="MRWE01000011">
    <property type="protein sequence ID" value="ORJ25872.1"/>
    <property type="molecule type" value="Genomic_DNA"/>
</dbReference>
<keyword evidence="2" id="KW-1185">Reference proteome</keyword>
<evidence type="ECO:0000313" key="2">
    <source>
        <dbReference type="Proteomes" id="UP000192536"/>
    </source>
</evidence>
<feature type="non-terminal residue" evidence="1">
    <location>
        <position position="1"/>
    </location>
</feature>
<accession>A0A1X0WGG5</accession>
<reference evidence="1 2" key="1">
    <citation type="journal article" date="2017" name="Int. J. Syst. Evol. Microbiol.">
        <title>Rouxiella badensis sp. nov. and Rouxiella silvae sp. nov. isolated from peat bog soil in Germany and emendation of the genus description.</title>
        <authorList>
            <person name="Le Fleche-Mateos A."/>
            <person name="Kugler J.H."/>
            <person name="Hansen S.H."/>
            <person name="Syldatk C."/>
            <person name="Hausmann R."/>
            <person name="Lomprez F."/>
            <person name="Vandenbogaert M."/>
            <person name="Manuguerra J.C."/>
            <person name="Grimont P.A."/>
        </authorList>
    </citation>
    <scope>NUCLEOTIDE SEQUENCE [LARGE SCALE GENOMIC DNA]</scope>
    <source>
        <strain evidence="1 2">DSM 100043</strain>
    </source>
</reference>
<evidence type="ECO:0000313" key="1">
    <source>
        <dbReference type="EMBL" id="ORJ25872.1"/>
    </source>
</evidence>
<sequence>ILESISSEQRSLIGMLLKPYDMIYHICEKGTENIKKSYQESILEAVRNFENTLMVAKSELAKVLTKREMIKLSELYDNKQINNDETFSAEIKKIINSMPHISKSRAIMQILTEGASLRIPLMLFQGAFSTPIPALPFCYSKAGIQMQVVISSTEVLRKLFGAENQSVGEVYLQAFLHLEGGVSGELNLGDYIDLPVSVKGVLTGLRVNHFGLCVQINIQNEAWSVGNLEYIIETVHRVEGNASFGADVGPVNLAGQPKVGSDTVRQLIFPCNSTEHTAKFISHLALRALGAGFFGASALTLGVDSFSIKDAAIFGINVAGILVDMSGRFKPDRVVDIIETATIGFDIAVTTPVDIAYLGALNPMLMLRYNGATAMVHDVLDKKKHPENDNLKNPFQEKDMQLRYRKTATPLKITSAFAEDVIRI</sequence>
<name>A0A1X0WGG5_9GAMM</name>
<comment type="caution">
    <text evidence="1">The sequence shown here is derived from an EMBL/GenBank/DDBJ whole genome shotgun (WGS) entry which is preliminary data.</text>
</comment>
<proteinExistence type="predicted"/>